<sequence length="58" mass="6799">MDLNKVKQRSQTNKFSMCSSHMCSSVTCQVDFNVYVNQNQNIYLVSEQVSYQLFFYGD</sequence>
<gene>
    <name evidence="1" type="ORF">CHS0354_035640</name>
</gene>
<name>A0AAE0W9Q6_9BIVA</name>
<dbReference type="EMBL" id="JAEAOA010002078">
    <property type="protein sequence ID" value="KAK3606646.1"/>
    <property type="molecule type" value="Genomic_DNA"/>
</dbReference>
<evidence type="ECO:0000313" key="1">
    <source>
        <dbReference type="EMBL" id="KAK3606646.1"/>
    </source>
</evidence>
<reference evidence="1" key="2">
    <citation type="journal article" date="2021" name="Genome Biol. Evol.">
        <title>Developing a high-quality reference genome for a parasitic bivalve with doubly uniparental inheritance (Bivalvia: Unionida).</title>
        <authorList>
            <person name="Smith C.H."/>
        </authorList>
    </citation>
    <scope>NUCLEOTIDE SEQUENCE</scope>
    <source>
        <strain evidence="1">CHS0354</strain>
        <tissue evidence="1">Mantle</tissue>
    </source>
</reference>
<accession>A0AAE0W9Q6</accession>
<evidence type="ECO:0000313" key="2">
    <source>
        <dbReference type="Proteomes" id="UP001195483"/>
    </source>
</evidence>
<reference evidence="1" key="3">
    <citation type="submission" date="2023-05" db="EMBL/GenBank/DDBJ databases">
        <authorList>
            <person name="Smith C.H."/>
        </authorList>
    </citation>
    <scope>NUCLEOTIDE SEQUENCE</scope>
    <source>
        <strain evidence="1">CHS0354</strain>
        <tissue evidence="1">Mantle</tissue>
    </source>
</reference>
<reference evidence="1" key="1">
    <citation type="journal article" date="2021" name="Genome Biol. Evol.">
        <title>A High-Quality Reference Genome for a Parasitic Bivalve with Doubly Uniparental Inheritance (Bivalvia: Unionida).</title>
        <authorList>
            <person name="Smith C.H."/>
        </authorList>
    </citation>
    <scope>NUCLEOTIDE SEQUENCE</scope>
    <source>
        <strain evidence="1">CHS0354</strain>
    </source>
</reference>
<protein>
    <submittedName>
        <fullName evidence="1">Uncharacterized protein</fullName>
    </submittedName>
</protein>
<organism evidence="1 2">
    <name type="scientific">Potamilus streckersoni</name>
    <dbReference type="NCBI Taxonomy" id="2493646"/>
    <lineage>
        <taxon>Eukaryota</taxon>
        <taxon>Metazoa</taxon>
        <taxon>Spiralia</taxon>
        <taxon>Lophotrochozoa</taxon>
        <taxon>Mollusca</taxon>
        <taxon>Bivalvia</taxon>
        <taxon>Autobranchia</taxon>
        <taxon>Heteroconchia</taxon>
        <taxon>Palaeoheterodonta</taxon>
        <taxon>Unionida</taxon>
        <taxon>Unionoidea</taxon>
        <taxon>Unionidae</taxon>
        <taxon>Ambleminae</taxon>
        <taxon>Lampsilini</taxon>
        <taxon>Potamilus</taxon>
    </lineage>
</organism>
<proteinExistence type="predicted"/>
<dbReference type="AlphaFoldDB" id="A0AAE0W9Q6"/>
<comment type="caution">
    <text evidence="1">The sequence shown here is derived from an EMBL/GenBank/DDBJ whole genome shotgun (WGS) entry which is preliminary data.</text>
</comment>
<keyword evidence="2" id="KW-1185">Reference proteome</keyword>
<dbReference type="Proteomes" id="UP001195483">
    <property type="component" value="Unassembled WGS sequence"/>
</dbReference>